<organism evidence="2 3">
    <name type="scientific">Blattamonas nauphoetae</name>
    <dbReference type="NCBI Taxonomy" id="2049346"/>
    <lineage>
        <taxon>Eukaryota</taxon>
        <taxon>Metamonada</taxon>
        <taxon>Preaxostyla</taxon>
        <taxon>Oxymonadida</taxon>
        <taxon>Blattamonas</taxon>
    </lineage>
</organism>
<comment type="caution">
    <text evidence="2">The sequence shown here is derived from an EMBL/GenBank/DDBJ whole genome shotgun (WGS) entry which is preliminary data.</text>
</comment>
<accession>A0ABQ9WT36</accession>
<feature type="compositionally biased region" description="Pro residues" evidence="1">
    <location>
        <begin position="263"/>
        <end position="277"/>
    </location>
</feature>
<keyword evidence="3" id="KW-1185">Reference proteome</keyword>
<reference evidence="2 3" key="1">
    <citation type="journal article" date="2022" name="bioRxiv">
        <title>Genomics of Preaxostyla Flagellates Illuminates Evolutionary Transitions and the Path Towards Mitochondrial Loss.</title>
        <authorList>
            <person name="Novak L.V.F."/>
            <person name="Treitli S.C."/>
            <person name="Pyrih J."/>
            <person name="Halakuc P."/>
            <person name="Pipaliya S.V."/>
            <person name="Vacek V."/>
            <person name="Brzon O."/>
            <person name="Soukal P."/>
            <person name="Eme L."/>
            <person name="Dacks J.B."/>
            <person name="Karnkowska A."/>
            <person name="Elias M."/>
            <person name="Hampl V."/>
        </authorList>
    </citation>
    <scope>NUCLEOTIDE SEQUENCE [LARGE SCALE GENOMIC DNA]</scope>
    <source>
        <strain evidence="2">NAU3</strain>
        <tissue evidence="2">Gut</tissue>
    </source>
</reference>
<name>A0ABQ9WT36_9EUKA</name>
<dbReference type="EMBL" id="JARBJD010000391">
    <property type="protein sequence ID" value="KAK2942664.1"/>
    <property type="molecule type" value="Genomic_DNA"/>
</dbReference>
<gene>
    <name evidence="2" type="ORF">BLNAU_22425</name>
</gene>
<dbReference type="Proteomes" id="UP001281761">
    <property type="component" value="Unassembled WGS sequence"/>
</dbReference>
<feature type="compositionally biased region" description="Polar residues" evidence="1">
    <location>
        <begin position="294"/>
        <end position="304"/>
    </location>
</feature>
<protein>
    <submittedName>
        <fullName evidence="2">Uncharacterized protein</fullName>
    </submittedName>
</protein>
<sequence length="494" mass="55722">MAFHRNDPAEPLRWWSNTDLDFGYLSEAQRESLALLAPTPLDFYRKYVIPKKKEQLTKDIQVAFETTIDYAQTFSDNVYEYFSNIWPQTNPIPAPTNPYHIPPPTPQQCVQNSPPGYSNSPAVRAHQASPNLQITQLVGPEPSHAQQPLLSHETPPILQIDPQISTLIKSTLTQNAQSQNNQMSSFMEYIRSSLDTFSTLLQEQNDEIKHLQTSLRTMKEELNVQKQENRQLQQQVGPLQQNVQQLQRQIQQIQFQQQQQLPQPQPVPQQPYYPHPHSPSLQASQLAYGPPPSNTYHPSQSALSFSVAPTPNPSAPPAASQSQVTVLQTIQPQFTSNQTYNVTDRTVSISYPIGTRIVIPYTIVNCVAAIKWTFQEAVSSRIAVGVFDDRVPQPSVLTDAVKIVSNGQVTIHGATPSISFARNSRVCLIEVDARQRKLLAQLDDDRTIEVTNLPSAVKFFVDIDHPHSSATVEFFQIIDRLSITPKHKHLQMQY</sequence>
<evidence type="ECO:0000256" key="1">
    <source>
        <dbReference type="SAM" id="MobiDB-lite"/>
    </source>
</evidence>
<evidence type="ECO:0000313" key="3">
    <source>
        <dbReference type="Proteomes" id="UP001281761"/>
    </source>
</evidence>
<feature type="region of interest" description="Disordered" evidence="1">
    <location>
        <begin position="256"/>
        <end position="323"/>
    </location>
</feature>
<proteinExistence type="predicted"/>
<evidence type="ECO:0000313" key="2">
    <source>
        <dbReference type="EMBL" id="KAK2942664.1"/>
    </source>
</evidence>